<reference evidence="1" key="1">
    <citation type="journal article" date="2019" name="bioRxiv">
        <title>The Genome of the Zebra Mussel, Dreissena polymorpha: A Resource for Invasive Species Research.</title>
        <authorList>
            <person name="McCartney M.A."/>
            <person name="Auch B."/>
            <person name="Kono T."/>
            <person name="Mallez S."/>
            <person name="Zhang Y."/>
            <person name="Obille A."/>
            <person name="Becker A."/>
            <person name="Abrahante J.E."/>
            <person name="Garbe J."/>
            <person name="Badalamenti J.P."/>
            <person name="Herman A."/>
            <person name="Mangelson H."/>
            <person name="Liachko I."/>
            <person name="Sullivan S."/>
            <person name="Sone E.D."/>
            <person name="Koren S."/>
            <person name="Silverstein K.A.T."/>
            <person name="Beckman K.B."/>
            <person name="Gohl D.M."/>
        </authorList>
    </citation>
    <scope>NUCLEOTIDE SEQUENCE</scope>
    <source>
        <strain evidence="1">Duluth1</strain>
        <tissue evidence="1">Whole animal</tissue>
    </source>
</reference>
<proteinExistence type="predicted"/>
<reference evidence="1" key="2">
    <citation type="submission" date="2020-11" db="EMBL/GenBank/DDBJ databases">
        <authorList>
            <person name="McCartney M.A."/>
            <person name="Auch B."/>
            <person name="Kono T."/>
            <person name="Mallez S."/>
            <person name="Becker A."/>
            <person name="Gohl D.M."/>
            <person name="Silverstein K.A.T."/>
            <person name="Koren S."/>
            <person name="Bechman K.B."/>
            <person name="Herman A."/>
            <person name="Abrahante J.E."/>
            <person name="Garbe J."/>
        </authorList>
    </citation>
    <scope>NUCLEOTIDE SEQUENCE</scope>
    <source>
        <strain evidence="1">Duluth1</strain>
        <tissue evidence="1">Whole animal</tissue>
    </source>
</reference>
<dbReference type="EMBL" id="JAIWYP010000004">
    <property type="protein sequence ID" value="KAH3833335.1"/>
    <property type="molecule type" value="Genomic_DNA"/>
</dbReference>
<keyword evidence="2" id="KW-1185">Reference proteome</keyword>
<sequence>MQPNSLSRMAISAQCHLTLYQGWPGLHNATQLTIKDGHICTMPPDSLPRLARSAQCNPTHYQGWPYLHNAT</sequence>
<organism evidence="1 2">
    <name type="scientific">Dreissena polymorpha</name>
    <name type="common">Zebra mussel</name>
    <name type="synonym">Mytilus polymorpha</name>
    <dbReference type="NCBI Taxonomy" id="45954"/>
    <lineage>
        <taxon>Eukaryota</taxon>
        <taxon>Metazoa</taxon>
        <taxon>Spiralia</taxon>
        <taxon>Lophotrochozoa</taxon>
        <taxon>Mollusca</taxon>
        <taxon>Bivalvia</taxon>
        <taxon>Autobranchia</taxon>
        <taxon>Heteroconchia</taxon>
        <taxon>Euheterodonta</taxon>
        <taxon>Imparidentia</taxon>
        <taxon>Neoheterodontei</taxon>
        <taxon>Myida</taxon>
        <taxon>Dreissenoidea</taxon>
        <taxon>Dreissenidae</taxon>
        <taxon>Dreissena</taxon>
    </lineage>
</organism>
<comment type="caution">
    <text evidence="1">The sequence shown here is derived from an EMBL/GenBank/DDBJ whole genome shotgun (WGS) entry which is preliminary data.</text>
</comment>
<evidence type="ECO:0000313" key="2">
    <source>
        <dbReference type="Proteomes" id="UP000828390"/>
    </source>
</evidence>
<gene>
    <name evidence="1" type="ORF">DPMN_106642</name>
</gene>
<dbReference type="Proteomes" id="UP000828390">
    <property type="component" value="Unassembled WGS sequence"/>
</dbReference>
<name>A0A9D4K5F0_DREPO</name>
<accession>A0A9D4K5F0</accession>
<dbReference type="AlphaFoldDB" id="A0A9D4K5F0"/>
<protein>
    <submittedName>
        <fullName evidence="1">Uncharacterized protein</fullName>
    </submittedName>
</protein>
<evidence type="ECO:0000313" key="1">
    <source>
        <dbReference type="EMBL" id="KAH3833335.1"/>
    </source>
</evidence>